<organism evidence="2 3">
    <name type="scientific">Desulfobotulus alkaliphilus</name>
    <dbReference type="NCBI Taxonomy" id="622671"/>
    <lineage>
        <taxon>Bacteria</taxon>
        <taxon>Pseudomonadati</taxon>
        <taxon>Thermodesulfobacteriota</taxon>
        <taxon>Desulfobacteria</taxon>
        <taxon>Desulfobacterales</taxon>
        <taxon>Desulfobacteraceae</taxon>
        <taxon>Desulfobotulus</taxon>
    </lineage>
</organism>
<comment type="caution">
    <text evidence="2">The sequence shown here is derived from an EMBL/GenBank/DDBJ whole genome shotgun (WGS) entry which is preliminary data.</text>
</comment>
<dbReference type="SUPFAM" id="SSF52540">
    <property type="entry name" value="P-loop containing nucleoside triphosphate hydrolases"/>
    <property type="match status" value="1"/>
</dbReference>
<dbReference type="Pfam" id="PF09820">
    <property type="entry name" value="AAA-ATPase_like"/>
    <property type="match status" value="1"/>
</dbReference>
<dbReference type="EMBL" id="VLLC01000038">
    <property type="protein sequence ID" value="TWI64848.1"/>
    <property type="molecule type" value="Genomic_DNA"/>
</dbReference>
<dbReference type="InterPro" id="IPR018631">
    <property type="entry name" value="AAA-ATPase-like_dom"/>
</dbReference>
<evidence type="ECO:0000259" key="1">
    <source>
        <dbReference type="Pfam" id="PF09820"/>
    </source>
</evidence>
<evidence type="ECO:0000313" key="2">
    <source>
        <dbReference type="EMBL" id="TWI64848.1"/>
    </source>
</evidence>
<sequence>MKKLPIGIQSFEAMQSESHYYVDKTAFIEKLASEGKYYFLSRPRRFGKSLFLDTLHQAFAGRKDLFKGLYLEHNWDWDNASPVIHISFGSGVIRSLGELQVKIESFLLDIRNEHGIDYEKKSVDGRFMEAIVKIARKTGKKVVVLIDEYDKPILDRIDDTELAVSIREELKNFYSVLKDADAHLKFVFITGVSKFSKVSLFSGLNHLQDITLNEAYATLCGYTERELHSVFEDRLQGLDTDAIRQWYNGYAWLGEKVYNPFAILNALQSRQIRNYWFETGTPTFLIQILKKNNFRSFEMEEVQATGTILDSFDIERISPEALLFQTGYLTIRGMRQIGALTQYTLGYPNMEVKSALNDSLLAYFIDDLHQRESARLPLYESILKGEPDVLHRYFHALLAAIPHDWYRKNTMEACEGHYASVFYSYFASMGVDVTPEDRTNRGSMDLSLRTDDKVYIIEFKMDSQRKNAAAALQQIKDKGYHEKYRAQGKKIYLVGMVFSAEERNIRDFAWELLP</sequence>
<dbReference type="Proteomes" id="UP000318307">
    <property type="component" value="Unassembled WGS sequence"/>
</dbReference>
<dbReference type="RefSeq" id="WP_144686569.1">
    <property type="nucleotide sequence ID" value="NZ_VLLC01000038.1"/>
</dbReference>
<keyword evidence="3" id="KW-1185">Reference proteome</keyword>
<dbReference type="Pfam" id="PF08011">
    <property type="entry name" value="PDDEXK_9"/>
    <property type="match status" value="1"/>
</dbReference>
<dbReference type="InterPro" id="IPR027417">
    <property type="entry name" value="P-loop_NTPase"/>
</dbReference>
<dbReference type="OrthoDB" id="9808684at2"/>
<dbReference type="PANTHER" id="PTHR34825">
    <property type="entry name" value="CONSERVED PROTEIN, WITH A WEAK D-GALACTARATE DEHYDRATASE/ALTRONATE HYDROLASE DOMAIN"/>
    <property type="match status" value="1"/>
</dbReference>
<accession>A0A562R6Y8</accession>
<dbReference type="Gene3D" id="3.40.50.300">
    <property type="entry name" value="P-loop containing nucleotide triphosphate hydrolases"/>
    <property type="match status" value="1"/>
</dbReference>
<dbReference type="InterPro" id="IPR012547">
    <property type="entry name" value="PDDEXK_9"/>
</dbReference>
<name>A0A562R6Y8_9BACT</name>
<feature type="domain" description="AAA-ATPase-like" evidence="1">
    <location>
        <begin position="5"/>
        <end position="201"/>
    </location>
</feature>
<reference evidence="2 3" key="1">
    <citation type="submission" date="2019-07" db="EMBL/GenBank/DDBJ databases">
        <title>Genome sequencing of 100 strains of the haloalkaliphilic chemolithoautotrophic sulfur-oxidizing bacterium Thioalkalivibrio.</title>
        <authorList>
            <person name="Muyzer G."/>
        </authorList>
    </citation>
    <scope>NUCLEOTIDE SEQUENCE [LARGE SCALE GENOMIC DNA]</scope>
    <source>
        <strain evidence="2 3">ASO4-4</strain>
    </source>
</reference>
<gene>
    <name evidence="2" type="ORF">LZ24_03079</name>
</gene>
<protein>
    <submittedName>
        <fullName evidence="2">PD-(D/E)XK nuclease superfamily protein</fullName>
    </submittedName>
</protein>
<dbReference type="AlphaFoldDB" id="A0A562R6Y8"/>
<dbReference type="PANTHER" id="PTHR34825:SF1">
    <property type="entry name" value="AAA-ATPASE-LIKE DOMAIN-CONTAINING PROTEIN"/>
    <property type="match status" value="1"/>
</dbReference>
<proteinExistence type="predicted"/>
<evidence type="ECO:0000313" key="3">
    <source>
        <dbReference type="Proteomes" id="UP000318307"/>
    </source>
</evidence>